<evidence type="ECO:0000313" key="3">
    <source>
        <dbReference type="Proteomes" id="UP001309876"/>
    </source>
</evidence>
<keyword evidence="3" id="KW-1185">Reference proteome</keyword>
<evidence type="ECO:0000259" key="1">
    <source>
        <dbReference type="Pfam" id="PF06985"/>
    </source>
</evidence>
<dbReference type="Pfam" id="PF26639">
    <property type="entry name" value="Het-6_barrel"/>
    <property type="match status" value="1"/>
</dbReference>
<organism evidence="2 3">
    <name type="scientific">Lithohypha guttulata</name>
    <dbReference type="NCBI Taxonomy" id="1690604"/>
    <lineage>
        <taxon>Eukaryota</taxon>
        <taxon>Fungi</taxon>
        <taxon>Dikarya</taxon>
        <taxon>Ascomycota</taxon>
        <taxon>Pezizomycotina</taxon>
        <taxon>Eurotiomycetes</taxon>
        <taxon>Chaetothyriomycetidae</taxon>
        <taxon>Chaetothyriales</taxon>
        <taxon>Trichomeriaceae</taxon>
        <taxon>Lithohypha</taxon>
    </lineage>
</organism>
<dbReference type="InterPro" id="IPR010730">
    <property type="entry name" value="HET"/>
</dbReference>
<comment type="caution">
    <text evidence="2">The sequence shown here is derived from an EMBL/GenBank/DDBJ whole genome shotgun (WGS) entry which is preliminary data.</text>
</comment>
<dbReference type="PANTHER" id="PTHR24148">
    <property type="entry name" value="ANKYRIN REPEAT DOMAIN-CONTAINING PROTEIN 39 HOMOLOG-RELATED"/>
    <property type="match status" value="1"/>
</dbReference>
<gene>
    <name evidence="2" type="ORF">LTR05_004514</name>
</gene>
<dbReference type="AlphaFoldDB" id="A0AAN7SZT6"/>
<accession>A0AAN7SZT6</accession>
<dbReference type="Pfam" id="PF06985">
    <property type="entry name" value="HET"/>
    <property type="match status" value="1"/>
</dbReference>
<sequence>MLDDYNPRAHNLRPCFLDPRDEKITWLTTPNPESFRELVALAQSDPKFKLPIDVKKFFAGVEDLPGLSVERLNADENYDTIAGEEQESARARKVQNDYSLYEPLDHDKREIRIALLLQGPKEAPINVVIVRMSYPWTQRAYMALSYCWGPSGETRPIYVGHAARKVGEKEKTGLRDQGFDCTAGLEIALQALRQEDQFVAVWIDALCINQADPEERAYQVSIMSEIYANAASVCIWLNLEEEQSIAMQAIRTIGTEKDRVRAEKDVPDSVSDVRMVQMMLRNGSFMSTKGAVTTEYILQILTGLFKNPWFRRVWVLQEVSSARGEVFLLGNNAPAVSWSHVLFADLFISVAYKFLRLKISGLTQPWRDFERNERGPAGGSPQRVPILELFEGVCQQFDATDTRDKLFGLLAMGQETHDILALSPLIAPDYRKSVSQVYIDFTKWCIITSRSLAVLGYVTFLQRGHLGGSDRLTLPSWSLSPVPKFDGHGSKLSEVPEFHASGDVELDLELIIASSKNATPSLQLGGCRLDTISNVSKMYFSNRWYDNSDLYIMNPETNTYYSGGLKYIWSQVGWGGRRAYDYRFLTTLTCGGMQQHGNCDHAKGVHRTKWFKASDMYQDFAAYWVRNQKEDAHNGGDEEMKLFCLHVRGLLVSLAEKGSADNFAELLLNASRKAFGTTNRGRLGMCPPGTREGDVVVALFGGKAPFVLRRLEHTASSEADGWEFLGECYFQDFMDGQHIRRKMTDNDPGEIFDLR</sequence>
<dbReference type="InterPro" id="IPR052895">
    <property type="entry name" value="HetReg/Transcr_Mod"/>
</dbReference>
<dbReference type="EMBL" id="JAVRRJ010000004">
    <property type="protein sequence ID" value="KAK5085233.1"/>
    <property type="molecule type" value="Genomic_DNA"/>
</dbReference>
<name>A0AAN7SZT6_9EURO</name>
<dbReference type="PANTHER" id="PTHR24148:SF73">
    <property type="entry name" value="HET DOMAIN PROTEIN (AFU_ORTHOLOGUE AFUA_8G01020)"/>
    <property type="match status" value="1"/>
</dbReference>
<proteinExistence type="predicted"/>
<evidence type="ECO:0000313" key="2">
    <source>
        <dbReference type="EMBL" id="KAK5085233.1"/>
    </source>
</evidence>
<reference evidence="2 3" key="1">
    <citation type="submission" date="2023-08" db="EMBL/GenBank/DDBJ databases">
        <title>Black Yeasts Isolated from many extreme environments.</title>
        <authorList>
            <person name="Coleine C."/>
            <person name="Stajich J.E."/>
            <person name="Selbmann L."/>
        </authorList>
    </citation>
    <scope>NUCLEOTIDE SEQUENCE [LARGE SCALE GENOMIC DNA]</scope>
    <source>
        <strain evidence="2 3">CCFEE 5910</strain>
    </source>
</reference>
<protein>
    <recommendedName>
        <fullName evidence="1">Heterokaryon incompatibility domain-containing protein</fullName>
    </recommendedName>
</protein>
<dbReference type="Proteomes" id="UP001309876">
    <property type="component" value="Unassembled WGS sequence"/>
</dbReference>
<feature type="domain" description="Heterokaryon incompatibility" evidence="1">
    <location>
        <begin position="141"/>
        <end position="318"/>
    </location>
</feature>